<accession>A0AA97GXU8</accession>
<gene>
    <name evidence="2" type="ORF">MP11Mi_32420</name>
</gene>
<evidence type="ECO:0000313" key="2">
    <source>
        <dbReference type="EMBL" id="WOC14128.1"/>
    </source>
</evidence>
<dbReference type="RefSeq" id="WP_420039889.1">
    <property type="nucleotide sequence ID" value="NZ_CP128986.1"/>
</dbReference>
<proteinExistence type="predicted"/>
<name>A0AA97GXU8_9ACTN</name>
<dbReference type="EMBL" id="CP128986">
    <property type="protein sequence ID" value="WOC14128.1"/>
    <property type="molecule type" value="Genomic_DNA"/>
</dbReference>
<keyword evidence="1" id="KW-0812">Transmembrane</keyword>
<sequence length="189" mass="19087">MIAVPLLAFAVIVSIAGSVVRSRLVDDPDATDRQVLVADGVTAVVVTVLLAVAAVGAWTADPVTGGASVAAAVLTVVTAATTGSNVVRLVLAAGGIPTRADNHDDPSDDEPDGTPLRGGRIIGVLERASVAACLLLSWPAGLAVILAVKSLARFSELRAPRASEQFILGTFASVMWACGVAGIGWLIAL</sequence>
<feature type="transmembrane region" description="Helical" evidence="1">
    <location>
        <begin position="40"/>
        <end position="60"/>
    </location>
</feature>
<reference evidence="2" key="1">
    <citation type="submission" date="2023-06" db="EMBL/GenBank/DDBJ databases">
        <title>Gordonia sp. nov. and Pseudochrobactrum sp. nov., two species isolated from the burying beetle Nicrophorus vespilloides.</title>
        <authorList>
            <person name="Poehlein A."/>
            <person name="Guzman J."/>
            <person name="Daniel R."/>
            <person name="Vilcinskas A."/>
        </authorList>
    </citation>
    <scope>NUCLEOTIDE SEQUENCE</scope>
    <source>
        <strain evidence="2">MP11Mi</strain>
    </source>
</reference>
<evidence type="ECO:0000256" key="1">
    <source>
        <dbReference type="SAM" id="Phobius"/>
    </source>
</evidence>
<keyword evidence="1" id="KW-1133">Transmembrane helix</keyword>
<dbReference type="AlphaFoldDB" id="A0AA97GXU8"/>
<feature type="transmembrane region" description="Helical" evidence="1">
    <location>
        <begin position="67"/>
        <end position="91"/>
    </location>
</feature>
<feature type="transmembrane region" description="Helical" evidence="1">
    <location>
        <begin position="168"/>
        <end position="188"/>
    </location>
</feature>
<protein>
    <submittedName>
        <fullName evidence="2">Uncharacterized protein</fullName>
    </submittedName>
</protein>
<keyword evidence="1" id="KW-0472">Membrane</keyword>
<feature type="transmembrane region" description="Helical" evidence="1">
    <location>
        <begin position="128"/>
        <end position="148"/>
    </location>
</feature>
<organism evidence="2">
    <name type="scientific">Gordonia sp. MP11Mi</name>
    <dbReference type="NCBI Taxonomy" id="3022769"/>
    <lineage>
        <taxon>Bacteria</taxon>
        <taxon>Bacillati</taxon>
        <taxon>Actinomycetota</taxon>
        <taxon>Actinomycetes</taxon>
        <taxon>Mycobacteriales</taxon>
        <taxon>Gordoniaceae</taxon>
        <taxon>Gordonia</taxon>
    </lineage>
</organism>